<organism evidence="2 3">
    <name type="scientific">Macrostomum lignano</name>
    <dbReference type="NCBI Taxonomy" id="282301"/>
    <lineage>
        <taxon>Eukaryota</taxon>
        <taxon>Metazoa</taxon>
        <taxon>Spiralia</taxon>
        <taxon>Lophotrochozoa</taxon>
        <taxon>Platyhelminthes</taxon>
        <taxon>Rhabditophora</taxon>
        <taxon>Macrostomorpha</taxon>
        <taxon>Macrostomida</taxon>
        <taxon>Macrostomidae</taxon>
        <taxon>Macrostomum</taxon>
    </lineage>
</organism>
<dbReference type="AlphaFoldDB" id="A0A267EAB9"/>
<gene>
    <name evidence="2" type="ORF">BOX15_Mlig000687g4</name>
</gene>
<protein>
    <submittedName>
        <fullName evidence="2">Uncharacterized protein</fullName>
    </submittedName>
</protein>
<feature type="region of interest" description="Disordered" evidence="1">
    <location>
        <begin position="1"/>
        <end position="42"/>
    </location>
</feature>
<reference evidence="2 3" key="1">
    <citation type="submission" date="2017-06" db="EMBL/GenBank/DDBJ databases">
        <title>A platform for efficient transgenesis in Macrostomum lignano, a flatworm model organism for stem cell research.</title>
        <authorList>
            <person name="Berezikov E."/>
        </authorList>
    </citation>
    <scope>NUCLEOTIDE SEQUENCE [LARGE SCALE GENOMIC DNA]</scope>
    <source>
        <strain evidence="2">DV1</strain>
        <tissue evidence="2">Whole organism</tissue>
    </source>
</reference>
<comment type="caution">
    <text evidence="2">The sequence shown here is derived from an EMBL/GenBank/DDBJ whole genome shotgun (WGS) entry which is preliminary data.</text>
</comment>
<dbReference type="Proteomes" id="UP000215902">
    <property type="component" value="Unassembled WGS sequence"/>
</dbReference>
<proteinExistence type="predicted"/>
<dbReference type="EMBL" id="NIVC01002460">
    <property type="protein sequence ID" value="PAA57652.1"/>
    <property type="molecule type" value="Genomic_DNA"/>
</dbReference>
<dbReference type="OrthoDB" id="10263316at2759"/>
<evidence type="ECO:0000313" key="2">
    <source>
        <dbReference type="EMBL" id="PAA57652.1"/>
    </source>
</evidence>
<keyword evidence="3" id="KW-1185">Reference proteome</keyword>
<sequence>MASRLVGRRVSMAPNRLRRQKRDPSGLADLDEDAGGYPNRPKNAIYNEEIARLRIRDEDLNRITQEVRMEAAASGAAMSTRIADVAPSSSRRVAVRREIPTALRRPPLRRFALLRRAAPEDDEAVDDEAVTTEEAEDVDDVWLQPRIQQAAPGPRLDSRGNVVPHSLLGRPEDFYKMGLQRGHLRPEDLPPAYRQLAAPVPADEADADNGDQGSWIEQTADQATSIEGCYSRAGGTNQGHTRNFALPAMESSSGEAAGQEVSARDHNKRVLAESGFQVRRLTEHQGECLPVSHEAASEQRWSTKPRRLLHCTDRLWIGQIGRQRCSCGLSDTAATAQSHAGRTFVLVYRRLELPEGGAARLRTKQCQPLTSL</sequence>
<accession>A0A267EAB9</accession>
<name>A0A267EAB9_9PLAT</name>
<evidence type="ECO:0000256" key="1">
    <source>
        <dbReference type="SAM" id="MobiDB-lite"/>
    </source>
</evidence>
<evidence type="ECO:0000313" key="3">
    <source>
        <dbReference type="Proteomes" id="UP000215902"/>
    </source>
</evidence>